<gene>
    <name evidence="3" type="ORF">MPLG2_0417</name>
</gene>
<accession>A0A2N9JCF4</accession>
<feature type="compositionally biased region" description="Low complexity" evidence="1">
    <location>
        <begin position="23"/>
        <end position="41"/>
    </location>
</feature>
<keyword evidence="2" id="KW-1133">Transmembrane helix</keyword>
<dbReference type="KEGG" id="mgg:MPLG2_0417"/>
<feature type="transmembrane region" description="Helical" evidence="2">
    <location>
        <begin position="73"/>
        <end position="93"/>
    </location>
</feature>
<keyword evidence="2" id="KW-0472">Membrane</keyword>
<keyword evidence="4" id="KW-1185">Reference proteome</keyword>
<name>A0A2N9JCF4_9ACTN</name>
<dbReference type="RefSeq" id="WP_105184680.1">
    <property type="nucleotide sequence ID" value="NZ_BAAAGO010000043.1"/>
</dbReference>
<feature type="compositionally biased region" description="Basic and acidic residues" evidence="1">
    <location>
        <begin position="1"/>
        <end position="12"/>
    </location>
</feature>
<organism evidence="3 4">
    <name type="scientific">Micropruina glycogenica</name>
    <dbReference type="NCBI Taxonomy" id="75385"/>
    <lineage>
        <taxon>Bacteria</taxon>
        <taxon>Bacillati</taxon>
        <taxon>Actinomycetota</taxon>
        <taxon>Actinomycetes</taxon>
        <taxon>Propionibacteriales</taxon>
        <taxon>Nocardioidaceae</taxon>
        <taxon>Micropruina</taxon>
    </lineage>
</organism>
<evidence type="ECO:0000256" key="2">
    <source>
        <dbReference type="SAM" id="Phobius"/>
    </source>
</evidence>
<evidence type="ECO:0000313" key="3">
    <source>
        <dbReference type="EMBL" id="SPD85453.1"/>
    </source>
</evidence>
<keyword evidence="2" id="KW-0812">Transmembrane</keyword>
<reference evidence="3 4" key="1">
    <citation type="submission" date="2018-02" db="EMBL/GenBank/DDBJ databases">
        <authorList>
            <person name="Cohen D.B."/>
            <person name="Kent A.D."/>
        </authorList>
    </citation>
    <scope>NUCLEOTIDE SEQUENCE [LARGE SCALE GENOMIC DNA]</scope>
    <source>
        <strain evidence="3">1</strain>
    </source>
</reference>
<dbReference type="EMBL" id="LT985188">
    <property type="protein sequence ID" value="SPD85453.1"/>
    <property type="molecule type" value="Genomic_DNA"/>
</dbReference>
<protein>
    <submittedName>
        <fullName evidence="3">Uncharacterized protein</fullName>
    </submittedName>
</protein>
<dbReference type="Proteomes" id="UP000238164">
    <property type="component" value="Chromosome 1"/>
</dbReference>
<evidence type="ECO:0000313" key="4">
    <source>
        <dbReference type="Proteomes" id="UP000238164"/>
    </source>
</evidence>
<proteinExistence type="predicted"/>
<evidence type="ECO:0000256" key="1">
    <source>
        <dbReference type="SAM" id="MobiDB-lite"/>
    </source>
</evidence>
<dbReference type="AlphaFoldDB" id="A0A2N9JCF4"/>
<feature type="region of interest" description="Disordered" evidence="1">
    <location>
        <begin position="1"/>
        <end position="41"/>
    </location>
</feature>
<sequence length="133" mass="13959">MNDGHSEPRPQRFDPIFATWTSPDGLLPDPARPGGAPAEPATVVGAVPPELAEATGAQADDPRGLSWAQRARWSALAVVSLWVGAIVGAFHLARHWSATSATDGVSGWLAWLVIGMCLSLAGLSIQRLRAGRS</sequence>
<feature type="transmembrane region" description="Helical" evidence="2">
    <location>
        <begin position="105"/>
        <end position="125"/>
    </location>
</feature>